<dbReference type="InterPro" id="IPR023826">
    <property type="entry name" value="Rhom-like_SP_proteobac"/>
</dbReference>
<evidence type="ECO:0000256" key="3">
    <source>
        <dbReference type="ARBA" id="ARBA00022989"/>
    </source>
</evidence>
<dbReference type="InterPro" id="IPR022764">
    <property type="entry name" value="Peptidase_S54_rhomboid_dom"/>
</dbReference>
<keyword evidence="8" id="KW-1185">Reference proteome</keyword>
<comment type="subcellular location">
    <subcellularLocation>
        <location evidence="1">Membrane</location>
        <topology evidence="1">Multi-pass membrane protein</topology>
    </subcellularLocation>
</comment>
<reference evidence="7 8" key="1">
    <citation type="submission" date="2024-04" db="EMBL/GenBank/DDBJ databases">
        <title>Novel species of the genus Ideonella isolated from streams.</title>
        <authorList>
            <person name="Lu H."/>
        </authorList>
    </citation>
    <scope>NUCLEOTIDE SEQUENCE [LARGE SCALE GENOMIC DNA]</scope>
    <source>
        <strain evidence="7 8">DXS22W</strain>
    </source>
</reference>
<evidence type="ECO:0000256" key="2">
    <source>
        <dbReference type="ARBA" id="ARBA00022692"/>
    </source>
</evidence>
<proteinExistence type="predicted"/>
<name>A0ABU9CLU3_9BURK</name>
<dbReference type="InterPro" id="IPR035952">
    <property type="entry name" value="Rhomboid-like_sf"/>
</dbReference>
<keyword evidence="2 5" id="KW-0812">Transmembrane</keyword>
<protein>
    <submittedName>
        <fullName evidence="7">Rhombosortase</fullName>
        <ecNumber evidence="7">3.4.21.-</ecNumber>
    </submittedName>
</protein>
<accession>A0ABU9CLU3</accession>
<evidence type="ECO:0000256" key="4">
    <source>
        <dbReference type="ARBA" id="ARBA00023136"/>
    </source>
</evidence>
<evidence type="ECO:0000313" key="7">
    <source>
        <dbReference type="EMBL" id="MEK8051540.1"/>
    </source>
</evidence>
<dbReference type="Gene3D" id="1.20.1540.10">
    <property type="entry name" value="Rhomboid-like"/>
    <property type="match status" value="1"/>
</dbReference>
<dbReference type="NCBIfam" id="TIGR03902">
    <property type="entry name" value="rhom_GG_sort"/>
    <property type="match status" value="1"/>
</dbReference>
<dbReference type="RefSeq" id="WP_341411240.1">
    <property type="nucleotide sequence ID" value="NZ_JBBUTH010000008.1"/>
</dbReference>
<evidence type="ECO:0000256" key="1">
    <source>
        <dbReference type="ARBA" id="ARBA00004141"/>
    </source>
</evidence>
<gene>
    <name evidence="7" type="primary">rrtA</name>
    <name evidence="7" type="ORF">AACH10_14925</name>
</gene>
<organism evidence="7 8">
    <name type="scientific">Pseudaquabacterium inlustre</name>
    <dbReference type="NCBI Taxonomy" id="2984192"/>
    <lineage>
        <taxon>Bacteria</taxon>
        <taxon>Pseudomonadati</taxon>
        <taxon>Pseudomonadota</taxon>
        <taxon>Betaproteobacteria</taxon>
        <taxon>Burkholderiales</taxon>
        <taxon>Sphaerotilaceae</taxon>
        <taxon>Pseudaquabacterium</taxon>
    </lineage>
</organism>
<feature type="transmembrane region" description="Helical" evidence="5">
    <location>
        <begin position="118"/>
        <end position="137"/>
    </location>
</feature>
<dbReference type="Proteomes" id="UP001365405">
    <property type="component" value="Unassembled WGS sequence"/>
</dbReference>
<keyword evidence="4 5" id="KW-0472">Membrane</keyword>
<dbReference type="EC" id="3.4.21.-" evidence="7"/>
<sequence length="209" mass="21105">MAESPHLPPAALPASARPWLALSGLAALGALLLAAAPPGWPARLDWAPELAAREPWRAITAAWVHLSHLHLLANLAGCALVAALGVVAGCGPRATAAWALAWPLTQAALLWQPALARYAGLSGVLHAGVAVAVVQLLRAERGRRQAIGAALGAGLLAKLLLEAPWQGPLRQVPGWDIAIAPGAHLAGALAGAACALALRAGLRDASAAP</sequence>
<dbReference type="EMBL" id="JBBUTH010000008">
    <property type="protein sequence ID" value="MEK8051540.1"/>
    <property type="molecule type" value="Genomic_DNA"/>
</dbReference>
<feature type="transmembrane region" description="Helical" evidence="5">
    <location>
        <begin position="65"/>
        <end position="87"/>
    </location>
</feature>
<feature type="domain" description="Peptidase S54 rhomboid" evidence="6">
    <location>
        <begin position="53"/>
        <end position="198"/>
    </location>
</feature>
<keyword evidence="3 5" id="KW-1133">Transmembrane helix</keyword>
<evidence type="ECO:0000256" key="5">
    <source>
        <dbReference type="SAM" id="Phobius"/>
    </source>
</evidence>
<dbReference type="Pfam" id="PF01694">
    <property type="entry name" value="Rhomboid"/>
    <property type="match status" value="1"/>
</dbReference>
<evidence type="ECO:0000259" key="6">
    <source>
        <dbReference type="Pfam" id="PF01694"/>
    </source>
</evidence>
<comment type="caution">
    <text evidence="7">The sequence shown here is derived from an EMBL/GenBank/DDBJ whole genome shotgun (WGS) entry which is preliminary data.</text>
</comment>
<dbReference type="SUPFAM" id="SSF144091">
    <property type="entry name" value="Rhomboid-like"/>
    <property type="match status" value="1"/>
</dbReference>
<evidence type="ECO:0000313" key="8">
    <source>
        <dbReference type="Proteomes" id="UP001365405"/>
    </source>
</evidence>
<dbReference type="GO" id="GO:0016787">
    <property type="term" value="F:hydrolase activity"/>
    <property type="evidence" value="ECO:0007669"/>
    <property type="project" value="UniProtKB-KW"/>
</dbReference>
<keyword evidence="7" id="KW-0378">Hydrolase</keyword>